<organism evidence="2">
    <name type="scientific">Rhipicephalus appendiculatus</name>
    <name type="common">Brown ear tick</name>
    <dbReference type="NCBI Taxonomy" id="34631"/>
    <lineage>
        <taxon>Eukaryota</taxon>
        <taxon>Metazoa</taxon>
        <taxon>Ecdysozoa</taxon>
        <taxon>Arthropoda</taxon>
        <taxon>Chelicerata</taxon>
        <taxon>Arachnida</taxon>
        <taxon>Acari</taxon>
        <taxon>Parasitiformes</taxon>
        <taxon>Ixodida</taxon>
        <taxon>Ixodoidea</taxon>
        <taxon>Ixodidae</taxon>
        <taxon>Rhipicephalinae</taxon>
        <taxon>Rhipicephalus</taxon>
        <taxon>Rhipicephalus</taxon>
    </lineage>
</organism>
<dbReference type="EMBL" id="GEDV01011070">
    <property type="protein sequence ID" value="JAP77487.1"/>
    <property type="molecule type" value="Transcribed_RNA"/>
</dbReference>
<dbReference type="AlphaFoldDB" id="A0A131YF00"/>
<evidence type="ECO:0000313" key="2">
    <source>
        <dbReference type="EMBL" id="JAP77487.1"/>
    </source>
</evidence>
<feature type="signal peptide" evidence="1">
    <location>
        <begin position="1"/>
        <end position="20"/>
    </location>
</feature>
<protein>
    <submittedName>
        <fullName evidence="2">Uncharacterized protein</fullName>
    </submittedName>
</protein>
<feature type="chain" id="PRO_5007284976" evidence="1">
    <location>
        <begin position="21"/>
        <end position="104"/>
    </location>
</feature>
<proteinExistence type="predicted"/>
<evidence type="ECO:0000256" key="1">
    <source>
        <dbReference type="SAM" id="SignalP"/>
    </source>
</evidence>
<sequence length="104" mass="11386">MLAQAFTVIIVGSIVGGAAGRAWGDIYGIAMVPVVGSDITRPDLIKGGSSSRKCNQCSCKMTWDVTEYKQHSCKSQFEFTCTCNAYTCEKREIQHCMALVATYF</sequence>
<reference evidence="2" key="1">
    <citation type="journal article" date="2016" name="Ticks Tick Borne Dis.">
        <title>De novo assembly and annotation of the salivary gland transcriptome of Rhipicephalus appendiculatus male and female ticks during blood feeding.</title>
        <authorList>
            <person name="de Castro M.H."/>
            <person name="de Klerk D."/>
            <person name="Pienaar R."/>
            <person name="Latif A.A."/>
            <person name="Rees D.J."/>
            <person name="Mans B.J."/>
        </authorList>
    </citation>
    <scope>NUCLEOTIDE SEQUENCE</scope>
    <source>
        <tissue evidence="2">Salivary glands</tissue>
    </source>
</reference>
<keyword evidence="1" id="KW-0732">Signal</keyword>
<accession>A0A131YF00</accession>
<name>A0A131YF00_RHIAP</name>